<feature type="non-terminal residue" evidence="2">
    <location>
        <position position="1"/>
    </location>
</feature>
<accession>A0A3B0YF97</accession>
<protein>
    <recommendedName>
        <fullName evidence="1">DUF4145 domain-containing protein</fullName>
    </recommendedName>
</protein>
<proteinExistence type="predicted"/>
<name>A0A3B0YF97_9ZZZZ</name>
<evidence type="ECO:0000259" key="1">
    <source>
        <dbReference type="Pfam" id="PF13643"/>
    </source>
</evidence>
<dbReference type="InterPro" id="IPR025285">
    <property type="entry name" value="DUF4145"/>
</dbReference>
<reference evidence="2" key="1">
    <citation type="submission" date="2018-06" db="EMBL/GenBank/DDBJ databases">
        <authorList>
            <person name="Zhirakovskaya E."/>
        </authorList>
    </citation>
    <scope>NUCLEOTIDE SEQUENCE</scope>
</reference>
<feature type="domain" description="DUF4145" evidence="1">
    <location>
        <begin position="90"/>
        <end position="165"/>
    </location>
</feature>
<organism evidence="2">
    <name type="scientific">hydrothermal vent metagenome</name>
    <dbReference type="NCBI Taxonomy" id="652676"/>
    <lineage>
        <taxon>unclassified sequences</taxon>
        <taxon>metagenomes</taxon>
        <taxon>ecological metagenomes</taxon>
    </lineage>
</organism>
<evidence type="ECO:0000313" key="2">
    <source>
        <dbReference type="EMBL" id="VAW74317.1"/>
    </source>
</evidence>
<sequence length="202" mass="22764">TDRLILFCPHCGNTAPQTLSYSHSYDDQAYNMDGTKSDMGPPCEYFVRVCETCNNLLLYHSFLDNPPELSYPKSTELPLSVPKAVRECYSEAARIKNNAPNAYAVMLRRGLETICDDRNIKKGNLYKKLEILAEKGEIPPTLAEITTILRVLGNVGAHSATENVTVPMTWGMDEFFRAIIEYVYIAPSKVKEFKSRTGRNTK</sequence>
<dbReference type="Pfam" id="PF13643">
    <property type="entry name" value="DUF4145"/>
    <property type="match status" value="1"/>
</dbReference>
<gene>
    <name evidence="2" type="ORF">MNBD_GAMMA15-2613</name>
</gene>
<dbReference type="AlphaFoldDB" id="A0A3B0YF97"/>
<dbReference type="EMBL" id="UOFN01000033">
    <property type="protein sequence ID" value="VAW74317.1"/>
    <property type="molecule type" value="Genomic_DNA"/>
</dbReference>